<feature type="compositionally biased region" description="Basic residues" evidence="1">
    <location>
        <begin position="221"/>
        <end position="231"/>
    </location>
</feature>
<accession>A0A7S3D8J3</accession>
<dbReference type="EMBL" id="HBIB01017871">
    <property type="protein sequence ID" value="CAE0249377.1"/>
    <property type="molecule type" value="Transcribed_RNA"/>
</dbReference>
<gene>
    <name evidence="2" type="ORF">PBIL07802_LOCUS11576</name>
</gene>
<protein>
    <recommendedName>
        <fullName evidence="3">Eukaryotic translation initiation factor 3 30 kDa subunit</fullName>
    </recommendedName>
</protein>
<dbReference type="AlphaFoldDB" id="A0A7S3D8J3"/>
<feature type="compositionally biased region" description="Basic and acidic residues" evidence="1">
    <location>
        <begin position="232"/>
        <end position="247"/>
    </location>
</feature>
<proteinExistence type="predicted"/>
<feature type="compositionally biased region" description="Basic and acidic residues" evidence="1">
    <location>
        <begin position="63"/>
        <end position="72"/>
    </location>
</feature>
<evidence type="ECO:0000256" key="1">
    <source>
        <dbReference type="SAM" id="MobiDB-lite"/>
    </source>
</evidence>
<feature type="region of interest" description="Disordered" evidence="1">
    <location>
        <begin position="109"/>
        <end position="134"/>
    </location>
</feature>
<evidence type="ECO:0000313" key="2">
    <source>
        <dbReference type="EMBL" id="CAE0249377.1"/>
    </source>
</evidence>
<reference evidence="2" key="1">
    <citation type="submission" date="2021-01" db="EMBL/GenBank/DDBJ databases">
        <authorList>
            <person name="Corre E."/>
            <person name="Pelletier E."/>
            <person name="Niang G."/>
            <person name="Scheremetjew M."/>
            <person name="Finn R."/>
            <person name="Kale V."/>
            <person name="Holt S."/>
            <person name="Cochrane G."/>
            <person name="Meng A."/>
            <person name="Brown T."/>
            <person name="Cohen L."/>
        </authorList>
    </citation>
    <scope>NUCLEOTIDE SEQUENCE</scope>
    <source>
        <strain evidence="2">NIES-2562</strain>
    </source>
</reference>
<name>A0A7S3D8J3_9EUKA</name>
<feature type="compositionally biased region" description="Low complexity" evidence="1">
    <location>
        <begin position="35"/>
        <end position="46"/>
    </location>
</feature>
<dbReference type="InterPro" id="IPR013906">
    <property type="entry name" value="eIF3j"/>
</dbReference>
<feature type="region of interest" description="Disordered" evidence="1">
    <location>
        <begin position="1"/>
        <end position="72"/>
    </location>
</feature>
<dbReference type="Pfam" id="PF08597">
    <property type="entry name" value="eIF3_subunit"/>
    <property type="match status" value="1"/>
</dbReference>
<organism evidence="2">
    <name type="scientific">Palpitomonas bilix</name>
    <dbReference type="NCBI Taxonomy" id="652834"/>
    <lineage>
        <taxon>Eukaryota</taxon>
        <taxon>Eukaryota incertae sedis</taxon>
    </lineage>
</organism>
<sequence>MDAWDAEDFEPTPMGSVPASWDDEEEEEEEEVKPVKAAKSKPVVAKAKPKAKPAPQSALPEDPMARKAAEQKAVEEADLELAKDLFGIVEEKKKEEQTSAVDDWDAVEEALPSRPAEPAKPEVIVYDPRKKPEGAEGATAFAERMRDCIFMYRQQQPNNVNKLFWDVLVESTADLTDQEMSTMAKYVATYKKKREKGEKTAAAKPAAVAAASAPPKVAKAVTKKKGGKGKKKFDDKPARKDDDFDFM</sequence>
<feature type="compositionally biased region" description="Acidic residues" evidence="1">
    <location>
        <begin position="21"/>
        <end position="31"/>
    </location>
</feature>
<feature type="compositionally biased region" description="Acidic residues" evidence="1">
    <location>
        <begin position="1"/>
        <end position="10"/>
    </location>
</feature>
<dbReference type="GO" id="GO:0005852">
    <property type="term" value="C:eukaryotic translation initiation factor 3 complex"/>
    <property type="evidence" value="ECO:0007669"/>
    <property type="project" value="InterPro"/>
</dbReference>
<feature type="compositionally biased region" description="Low complexity" evidence="1">
    <location>
        <begin position="205"/>
        <end position="220"/>
    </location>
</feature>
<evidence type="ECO:0008006" key="3">
    <source>
        <dbReference type="Google" id="ProtNLM"/>
    </source>
</evidence>
<dbReference type="GO" id="GO:0003743">
    <property type="term" value="F:translation initiation factor activity"/>
    <property type="evidence" value="ECO:0007669"/>
    <property type="project" value="InterPro"/>
</dbReference>
<feature type="region of interest" description="Disordered" evidence="1">
    <location>
        <begin position="205"/>
        <end position="247"/>
    </location>
</feature>